<dbReference type="PANTHER" id="PTHR22835:SF683">
    <property type="entry name" value="OS05G0506800 PROTEIN"/>
    <property type="match status" value="1"/>
</dbReference>
<dbReference type="Gene3D" id="3.40.50.1110">
    <property type="entry name" value="SGNH hydrolase"/>
    <property type="match status" value="1"/>
</dbReference>
<comment type="similarity">
    <text evidence="1">Belongs to the 'GDSL' lipolytic enzyme family.</text>
</comment>
<reference evidence="3 4" key="1">
    <citation type="submission" date="2024-02" db="EMBL/GenBank/DDBJ databases">
        <authorList>
            <person name="Vignale AGUSTIN F."/>
            <person name="Sosa J E."/>
            <person name="Modenutti C."/>
        </authorList>
    </citation>
    <scope>NUCLEOTIDE SEQUENCE [LARGE SCALE GENOMIC DNA]</scope>
</reference>
<organism evidence="3 4">
    <name type="scientific">Ilex paraguariensis</name>
    <name type="common">yerba mate</name>
    <dbReference type="NCBI Taxonomy" id="185542"/>
    <lineage>
        <taxon>Eukaryota</taxon>
        <taxon>Viridiplantae</taxon>
        <taxon>Streptophyta</taxon>
        <taxon>Embryophyta</taxon>
        <taxon>Tracheophyta</taxon>
        <taxon>Spermatophyta</taxon>
        <taxon>Magnoliopsida</taxon>
        <taxon>eudicotyledons</taxon>
        <taxon>Gunneridae</taxon>
        <taxon>Pentapetalae</taxon>
        <taxon>asterids</taxon>
        <taxon>campanulids</taxon>
        <taxon>Aquifoliales</taxon>
        <taxon>Aquifoliaceae</taxon>
        <taxon>Ilex</taxon>
    </lineage>
</organism>
<sequence>MASSSSRLSPVNSYAYAFLILITSTKNATGCYTSLFGFGDSLTDTGNLVKIDPPDHPPHEAFPPYGETFFHVPTGRSSDGRLIIDFIAEYYGLPLVPPYVEWKNEKRANFRQGVNFAVIGAPALDIAFYEERGIHNPVTNESLKVQLVWFKEILPSLCHSSSSKSKLRTHNIWII</sequence>
<protein>
    <recommendedName>
        <fullName evidence="5">GDSL esterase/lipase</fullName>
    </recommendedName>
</protein>
<proteinExistence type="inferred from homology"/>
<gene>
    <name evidence="3" type="ORF">ILEXP_LOCUS16090</name>
</gene>
<dbReference type="PROSITE" id="PS01098">
    <property type="entry name" value="LIPASE_GDSL_SER"/>
    <property type="match status" value="1"/>
</dbReference>
<evidence type="ECO:0000256" key="2">
    <source>
        <dbReference type="ARBA" id="ARBA00023180"/>
    </source>
</evidence>
<evidence type="ECO:0000313" key="4">
    <source>
        <dbReference type="Proteomes" id="UP001642360"/>
    </source>
</evidence>
<name>A0ABC8RYV8_9AQUA</name>
<evidence type="ECO:0000313" key="3">
    <source>
        <dbReference type="EMBL" id="CAK9148164.1"/>
    </source>
</evidence>
<dbReference type="EMBL" id="CAUOFW020001725">
    <property type="protein sequence ID" value="CAK9148164.1"/>
    <property type="molecule type" value="Genomic_DNA"/>
</dbReference>
<dbReference type="InterPro" id="IPR008265">
    <property type="entry name" value="Lipase_GDSL_AS"/>
</dbReference>
<comment type="caution">
    <text evidence="3">The sequence shown here is derived from an EMBL/GenBank/DDBJ whole genome shotgun (WGS) entry which is preliminary data.</text>
</comment>
<dbReference type="PANTHER" id="PTHR22835">
    <property type="entry name" value="ZINC FINGER FYVE DOMAIN CONTAINING PROTEIN"/>
    <property type="match status" value="1"/>
</dbReference>
<dbReference type="InterPro" id="IPR036514">
    <property type="entry name" value="SGNH_hydro_sf"/>
</dbReference>
<keyword evidence="2" id="KW-0325">Glycoprotein</keyword>
<dbReference type="InterPro" id="IPR001087">
    <property type="entry name" value="GDSL"/>
</dbReference>
<accession>A0ABC8RYV8</accession>
<evidence type="ECO:0008006" key="5">
    <source>
        <dbReference type="Google" id="ProtNLM"/>
    </source>
</evidence>
<evidence type="ECO:0000256" key="1">
    <source>
        <dbReference type="ARBA" id="ARBA00008668"/>
    </source>
</evidence>
<keyword evidence="4" id="KW-1185">Reference proteome</keyword>
<dbReference type="AlphaFoldDB" id="A0ABC8RYV8"/>
<dbReference type="Pfam" id="PF00657">
    <property type="entry name" value="Lipase_GDSL"/>
    <property type="match status" value="1"/>
</dbReference>
<dbReference type="Proteomes" id="UP001642360">
    <property type="component" value="Unassembled WGS sequence"/>
</dbReference>